<evidence type="ECO:0000256" key="2">
    <source>
        <dbReference type="ARBA" id="ARBA00022499"/>
    </source>
</evidence>
<evidence type="ECO:0000259" key="6">
    <source>
        <dbReference type="Pfam" id="PF04106"/>
    </source>
</evidence>
<dbReference type="PANTHER" id="PTHR13040:SF2">
    <property type="entry name" value="AUTOPHAGY PROTEIN 5"/>
    <property type="match status" value="1"/>
</dbReference>
<dbReference type="EMBL" id="MNCJ02000331">
    <property type="protein sequence ID" value="KAF5758915.1"/>
    <property type="molecule type" value="Genomic_DNA"/>
</dbReference>
<keyword evidence="5" id="KW-0963">Cytoplasm</keyword>
<dbReference type="Proteomes" id="UP000215914">
    <property type="component" value="Unassembled WGS sequence"/>
</dbReference>
<keyword evidence="4 5" id="KW-0072">Autophagy</keyword>
<dbReference type="GO" id="GO:0006995">
    <property type="term" value="P:cellular response to nitrogen starvation"/>
    <property type="evidence" value="ECO:0000318"/>
    <property type="project" value="GO_Central"/>
</dbReference>
<comment type="similarity">
    <text evidence="1 5">Belongs to the ATG5 family.</text>
</comment>
<dbReference type="OrthoDB" id="272162at2759"/>
<evidence type="ECO:0000313" key="9">
    <source>
        <dbReference type="Proteomes" id="UP000215914"/>
    </source>
</evidence>
<dbReference type="GO" id="GO:0034274">
    <property type="term" value="C:Atg12-Atg5-Atg16 complex"/>
    <property type="evidence" value="ECO:0000318"/>
    <property type="project" value="GO_Central"/>
</dbReference>
<proteinExistence type="inferred from homology"/>
<protein>
    <recommendedName>
        <fullName evidence="5">Autophagy protein 5</fullName>
    </recommendedName>
</protein>
<evidence type="ECO:0000256" key="5">
    <source>
        <dbReference type="RuleBase" id="RU361202"/>
    </source>
</evidence>
<organism evidence="8 9">
    <name type="scientific">Helianthus annuus</name>
    <name type="common">Common sunflower</name>
    <dbReference type="NCBI Taxonomy" id="4232"/>
    <lineage>
        <taxon>Eukaryota</taxon>
        <taxon>Viridiplantae</taxon>
        <taxon>Streptophyta</taxon>
        <taxon>Embryophyta</taxon>
        <taxon>Tracheophyta</taxon>
        <taxon>Spermatophyta</taxon>
        <taxon>Magnoliopsida</taxon>
        <taxon>eudicotyledons</taxon>
        <taxon>Gunneridae</taxon>
        <taxon>Pentapetalae</taxon>
        <taxon>asterids</taxon>
        <taxon>campanulids</taxon>
        <taxon>Asterales</taxon>
        <taxon>Asteraceae</taxon>
        <taxon>Asteroideae</taxon>
        <taxon>Heliantheae alliance</taxon>
        <taxon>Heliantheae</taxon>
        <taxon>Helianthus</taxon>
    </lineage>
</organism>
<feature type="domain" description="Autophagy protein ATG5 alpha-helical bundle region" evidence="7">
    <location>
        <begin position="1"/>
        <end position="31"/>
    </location>
</feature>
<feature type="domain" description="Autophagy protein ATG5 UblB" evidence="6">
    <location>
        <begin position="67"/>
        <end position="187"/>
    </location>
</feature>
<accession>A0A9K3DPN3</accession>
<gene>
    <name evidence="8" type="ORF">HanXRQr2_Chr16g0734951</name>
</gene>
<sequence length="197" mass="22520">MNMSHPDQVELWRSVMNGKLETYNRISSKLKLGIIGDEFSGKPNLSPLKGQQGVNDTEATAARKASRVPVRLYLWIVDKDFDDLEEAPNFDRWDQVSYINRPVEFYTEGKYFTLLDAVKSILPEFYPGSLNTTKAESKDEPGTEPENESHPVIKLLRIQGIEPKMEIPFSWVVNNLMNPDYFLHICLYIKAPLPIGT</sequence>
<keyword evidence="2 5" id="KW-1017">Isopeptide bond</keyword>
<dbReference type="Pfam" id="PF20637">
    <property type="entry name" value="ATG5_HBR"/>
    <property type="match status" value="1"/>
</dbReference>
<dbReference type="Pfam" id="PF04106">
    <property type="entry name" value="ATG5_UblB"/>
    <property type="match status" value="1"/>
</dbReference>
<keyword evidence="3 5" id="KW-0832">Ubl conjugation</keyword>
<dbReference type="GO" id="GO:0035973">
    <property type="term" value="P:aggrephagy"/>
    <property type="evidence" value="ECO:0000318"/>
    <property type="project" value="GO_Central"/>
</dbReference>
<dbReference type="InterPro" id="IPR048318">
    <property type="entry name" value="ATG5_UblB"/>
</dbReference>
<dbReference type="InterPro" id="IPR007239">
    <property type="entry name" value="Atg5"/>
</dbReference>
<comment type="caution">
    <text evidence="8">The sequence shown here is derived from an EMBL/GenBank/DDBJ whole genome shotgun (WGS) entry which is preliminary data.</text>
</comment>
<dbReference type="GO" id="GO:0000423">
    <property type="term" value="P:mitophagy"/>
    <property type="evidence" value="ECO:0000318"/>
    <property type="project" value="GO_Central"/>
</dbReference>
<keyword evidence="5" id="KW-0813">Transport</keyword>
<dbReference type="GO" id="GO:0034727">
    <property type="term" value="P:piecemeal microautophagy of the nucleus"/>
    <property type="evidence" value="ECO:0000318"/>
    <property type="project" value="GO_Central"/>
</dbReference>
<dbReference type="FunFam" id="3.10.20.90:FF:000370">
    <property type="entry name" value="Autophagy protein 5"/>
    <property type="match status" value="1"/>
</dbReference>
<dbReference type="GO" id="GO:0034045">
    <property type="term" value="C:phagophore assembly site membrane"/>
    <property type="evidence" value="ECO:0000318"/>
    <property type="project" value="GO_Central"/>
</dbReference>
<reference evidence="8" key="1">
    <citation type="journal article" date="2017" name="Nature">
        <title>The sunflower genome provides insights into oil metabolism, flowering and Asterid evolution.</title>
        <authorList>
            <person name="Badouin H."/>
            <person name="Gouzy J."/>
            <person name="Grassa C.J."/>
            <person name="Murat F."/>
            <person name="Staton S.E."/>
            <person name="Cottret L."/>
            <person name="Lelandais-Briere C."/>
            <person name="Owens G.L."/>
            <person name="Carrere S."/>
            <person name="Mayjonade B."/>
            <person name="Legrand L."/>
            <person name="Gill N."/>
            <person name="Kane N.C."/>
            <person name="Bowers J.E."/>
            <person name="Hubner S."/>
            <person name="Bellec A."/>
            <person name="Berard A."/>
            <person name="Berges H."/>
            <person name="Blanchet N."/>
            <person name="Boniface M.C."/>
            <person name="Brunel D."/>
            <person name="Catrice O."/>
            <person name="Chaidir N."/>
            <person name="Claudel C."/>
            <person name="Donnadieu C."/>
            <person name="Faraut T."/>
            <person name="Fievet G."/>
            <person name="Helmstetter N."/>
            <person name="King M."/>
            <person name="Knapp S.J."/>
            <person name="Lai Z."/>
            <person name="Le Paslier M.C."/>
            <person name="Lippi Y."/>
            <person name="Lorenzon L."/>
            <person name="Mandel J.R."/>
            <person name="Marage G."/>
            <person name="Marchand G."/>
            <person name="Marquand E."/>
            <person name="Bret-Mestries E."/>
            <person name="Morien E."/>
            <person name="Nambeesan S."/>
            <person name="Nguyen T."/>
            <person name="Pegot-Espagnet P."/>
            <person name="Pouilly N."/>
            <person name="Raftis F."/>
            <person name="Sallet E."/>
            <person name="Schiex T."/>
            <person name="Thomas J."/>
            <person name="Vandecasteele C."/>
            <person name="Vares D."/>
            <person name="Vear F."/>
            <person name="Vautrin S."/>
            <person name="Crespi M."/>
            <person name="Mangin B."/>
            <person name="Burke J.M."/>
            <person name="Salse J."/>
            <person name="Munos S."/>
            <person name="Vincourt P."/>
            <person name="Rieseberg L.H."/>
            <person name="Langlade N.B."/>
        </authorList>
    </citation>
    <scope>NUCLEOTIDE SEQUENCE</scope>
    <source>
        <tissue evidence="8">Leaves</tissue>
    </source>
</reference>
<evidence type="ECO:0000313" key="8">
    <source>
        <dbReference type="EMBL" id="KAF5758915.1"/>
    </source>
</evidence>
<keyword evidence="9" id="KW-1185">Reference proteome</keyword>
<dbReference type="GO" id="GO:0000045">
    <property type="term" value="P:autophagosome assembly"/>
    <property type="evidence" value="ECO:0000318"/>
    <property type="project" value="GO_Central"/>
</dbReference>
<dbReference type="Gene3D" id="3.10.20.90">
    <property type="entry name" value="Phosphatidylinositol 3-kinase Catalytic Subunit, Chain A, domain 1"/>
    <property type="match status" value="1"/>
</dbReference>
<dbReference type="InterPro" id="IPR048940">
    <property type="entry name" value="ATG5_HBR"/>
</dbReference>
<dbReference type="Gene3D" id="1.10.246.190">
    <property type="entry name" value="Autophagy protein Apg5, helix rich domain"/>
    <property type="match status" value="1"/>
</dbReference>
<dbReference type="InterPro" id="IPR042526">
    <property type="entry name" value="Atg5_HR"/>
</dbReference>
<dbReference type="Gramene" id="mRNA:HanXRQr2_Chr16g0734951">
    <property type="protein sequence ID" value="mRNA:HanXRQr2_Chr16g0734951"/>
    <property type="gene ID" value="HanXRQr2_Chr16g0734951"/>
</dbReference>
<comment type="subunit">
    <text evidence="5">Conjugated with ATG12.</text>
</comment>
<dbReference type="PANTHER" id="PTHR13040">
    <property type="entry name" value="AUTOPHAGY PROTEIN 5"/>
    <property type="match status" value="1"/>
</dbReference>
<dbReference type="GO" id="GO:0061908">
    <property type="term" value="C:phagophore"/>
    <property type="evidence" value="ECO:0000318"/>
    <property type="project" value="GO_Central"/>
</dbReference>
<reference evidence="8" key="2">
    <citation type="submission" date="2020-06" db="EMBL/GenBank/DDBJ databases">
        <title>Helianthus annuus Genome sequencing and assembly Release 2.</title>
        <authorList>
            <person name="Gouzy J."/>
            <person name="Langlade N."/>
            <person name="Munos S."/>
        </authorList>
    </citation>
    <scope>NUCLEOTIDE SEQUENCE</scope>
    <source>
        <tissue evidence="8">Leaves</tissue>
    </source>
</reference>
<evidence type="ECO:0000256" key="3">
    <source>
        <dbReference type="ARBA" id="ARBA00022843"/>
    </source>
</evidence>
<name>A0A9K3DPN3_HELAN</name>
<comment type="subcellular location">
    <subcellularLocation>
        <location evidence="5">Cytoplasm</location>
    </subcellularLocation>
</comment>
<comment type="function">
    <text evidence="5">Required for autophagy.</text>
</comment>
<dbReference type="GO" id="GO:0005776">
    <property type="term" value="C:autophagosome"/>
    <property type="evidence" value="ECO:0000318"/>
    <property type="project" value="GO_Central"/>
</dbReference>
<evidence type="ECO:0000256" key="1">
    <source>
        <dbReference type="ARBA" id="ARBA00006910"/>
    </source>
</evidence>
<evidence type="ECO:0000256" key="4">
    <source>
        <dbReference type="ARBA" id="ARBA00023006"/>
    </source>
</evidence>
<evidence type="ECO:0000259" key="7">
    <source>
        <dbReference type="Pfam" id="PF20637"/>
    </source>
</evidence>
<dbReference type="AlphaFoldDB" id="A0A9K3DPN3"/>